<comment type="subcellular location">
    <subcellularLocation>
        <location evidence="1">Cell membrane</location>
        <topology evidence="1">Multi-pass membrane protein</topology>
    </subcellularLocation>
</comment>
<dbReference type="SUPFAM" id="SSF103473">
    <property type="entry name" value="MFS general substrate transporter"/>
    <property type="match status" value="1"/>
</dbReference>
<feature type="transmembrane region" description="Helical" evidence="6">
    <location>
        <begin position="132"/>
        <end position="151"/>
    </location>
</feature>
<dbReference type="PANTHER" id="PTHR23514:SF13">
    <property type="entry name" value="INNER MEMBRANE PROTEIN YBJJ"/>
    <property type="match status" value="1"/>
</dbReference>
<evidence type="ECO:0000313" key="9">
    <source>
        <dbReference type="Proteomes" id="UP000318380"/>
    </source>
</evidence>
<feature type="transmembrane region" description="Helical" evidence="6">
    <location>
        <begin position="371"/>
        <end position="391"/>
    </location>
</feature>
<dbReference type="Gene3D" id="1.20.1250.20">
    <property type="entry name" value="MFS general substrate transporter like domains"/>
    <property type="match status" value="2"/>
</dbReference>
<evidence type="ECO:0000313" key="8">
    <source>
        <dbReference type="EMBL" id="TWD79153.1"/>
    </source>
</evidence>
<feature type="domain" description="Major facilitator superfamily (MFS) profile" evidence="7">
    <location>
        <begin position="1"/>
        <end position="395"/>
    </location>
</feature>
<feature type="transmembrane region" description="Helical" evidence="6">
    <location>
        <begin position="345"/>
        <end position="365"/>
    </location>
</feature>
<evidence type="ECO:0000256" key="4">
    <source>
        <dbReference type="ARBA" id="ARBA00023136"/>
    </source>
</evidence>
<keyword evidence="2 6" id="KW-0812">Transmembrane</keyword>
<dbReference type="GO" id="GO:0005886">
    <property type="term" value="C:plasma membrane"/>
    <property type="evidence" value="ECO:0007669"/>
    <property type="project" value="UniProtKB-SubCell"/>
</dbReference>
<dbReference type="InterPro" id="IPR051788">
    <property type="entry name" value="MFS_Transporter"/>
</dbReference>
<feature type="region of interest" description="Disordered" evidence="5">
    <location>
        <begin position="177"/>
        <end position="208"/>
    </location>
</feature>
<comment type="caution">
    <text evidence="8">The sequence shown here is derived from an EMBL/GenBank/DDBJ whole genome shotgun (WGS) entry which is preliminary data.</text>
</comment>
<dbReference type="RefSeq" id="WP_145802024.1">
    <property type="nucleotide sequence ID" value="NZ_VIVK01000001.1"/>
</dbReference>
<keyword evidence="9" id="KW-1185">Reference proteome</keyword>
<dbReference type="CDD" id="cd17393">
    <property type="entry name" value="MFS_MosC_like"/>
    <property type="match status" value="1"/>
</dbReference>
<evidence type="ECO:0000259" key="7">
    <source>
        <dbReference type="PROSITE" id="PS50850"/>
    </source>
</evidence>
<dbReference type="InterPro" id="IPR036259">
    <property type="entry name" value="MFS_trans_sf"/>
</dbReference>
<evidence type="ECO:0000256" key="6">
    <source>
        <dbReference type="SAM" id="Phobius"/>
    </source>
</evidence>
<keyword evidence="4 6" id="KW-0472">Membrane</keyword>
<feature type="transmembrane region" description="Helical" evidence="6">
    <location>
        <begin position="311"/>
        <end position="333"/>
    </location>
</feature>
<dbReference type="Pfam" id="PF07690">
    <property type="entry name" value="MFS_1"/>
    <property type="match status" value="1"/>
</dbReference>
<keyword evidence="3 6" id="KW-1133">Transmembrane helix</keyword>
<evidence type="ECO:0000256" key="5">
    <source>
        <dbReference type="SAM" id="MobiDB-lite"/>
    </source>
</evidence>
<organism evidence="8 9">
    <name type="scientific">Kribbella amoyensis</name>
    <dbReference type="NCBI Taxonomy" id="996641"/>
    <lineage>
        <taxon>Bacteria</taxon>
        <taxon>Bacillati</taxon>
        <taxon>Actinomycetota</taxon>
        <taxon>Actinomycetes</taxon>
        <taxon>Propionibacteriales</taxon>
        <taxon>Kribbellaceae</taxon>
        <taxon>Kribbella</taxon>
    </lineage>
</organism>
<feature type="transmembrane region" description="Helical" evidence="6">
    <location>
        <begin position="92"/>
        <end position="111"/>
    </location>
</feature>
<feature type="transmembrane region" description="Helical" evidence="6">
    <location>
        <begin position="252"/>
        <end position="269"/>
    </location>
</feature>
<accession>A0A561BJZ2</accession>
<evidence type="ECO:0000256" key="3">
    <source>
        <dbReference type="ARBA" id="ARBA00022989"/>
    </source>
</evidence>
<dbReference type="EMBL" id="VIVK01000001">
    <property type="protein sequence ID" value="TWD79153.1"/>
    <property type="molecule type" value="Genomic_DNA"/>
</dbReference>
<evidence type="ECO:0000256" key="2">
    <source>
        <dbReference type="ARBA" id="ARBA00022692"/>
    </source>
</evidence>
<evidence type="ECO:0000256" key="1">
    <source>
        <dbReference type="ARBA" id="ARBA00004651"/>
    </source>
</evidence>
<dbReference type="PANTHER" id="PTHR23514">
    <property type="entry name" value="BYPASS OF STOP CODON PROTEIN 6"/>
    <property type="match status" value="1"/>
</dbReference>
<dbReference type="OrthoDB" id="151222at2"/>
<feature type="compositionally biased region" description="Basic and acidic residues" evidence="5">
    <location>
        <begin position="181"/>
        <end position="191"/>
    </location>
</feature>
<dbReference type="Proteomes" id="UP000318380">
    <property type="component" value="Unassembled WGS sequence"/>
</dbReference>
<dbReference type="InterPro" id="IPR011701">
    <property type="entry name" value="MFS"/>
</dbReference>
<feature type="transmembrane region" description="Helical" evidence="6">
    <location>
        <begin position="214"/>
        <end position="232"/>
    </location>
</feature>
<sequence>MGARARTAGCYGLTGAINALWGATLPATDARLELGAGRLGALLMALAVGALVAMPIAGRVADRWTARRLLSWSLPASAAAPVLVAAAPSAAILMVAVVVLGMLSGALNVALSVQAVAVERSTDRPVMATMHGTWTLGAVLGGALVTTTLHLGLTVQPLQVLGATTLLTTALLLTRTTTPDPTHKSTNENRAEAPQPTAAQAGGAQLGGGRRGGVVVALGVMGAAAFLTEGAATDWAGVHATRVLGATPAVGSLVYTFFFVAMTVVRFVGDPVRARLGPGRTIRIAGGTATAGYALVLLAGVTPTQPVGTAIAGWVLAGAGMAMVWPVVVSALGSSGASARRLSTVTTISYGGGLVGPAVIGAVAGQAGLPTALLIPAVLGVLVAAAAPAVLNRFLASGEADQEPGKTYPRSIR</sequence>
<name>A0A561BJZ2_9ACTN</name>
<feature type="transmembrane region" description="Helical" evidence="6">
    <location>
        <begin position="281"/>
        <end position="299"/>
    </location>
</feature>
<dbReference type="PROSITE" id="PS50850">
    <property type="entry name" value="MFS"/>
    <property type="match status" value="1"/>
</dbReference>
<dbReference type="GO" id="GO:0022857">
    <property type="term" value="F:transmembrane transporter activity"/>
    <property type="evidence" value="ECO:0007669"/>
    <property type="project" value="InterPro"/>
</dbReference>
<gene>
    <name evidence="8" type="ORF">FB561_0208</name>
</gene>
<protein>
    <submittedName>
        <fullName evidence="8">MFS transporter</fullName>
    </submittedName>
</protein>
<dbReference type="AlphaFoldDB" id="A0A561BJZ2"/>
<reference evidence="8 9" key="1">
    <citation type="submission" date="2019-06" db="EMBL/GenBank/DDBJ databases">
        <title>Sequencing the genomes of 1000 actinobacteria strains.</title>
        <authorList>
            <person name="Klenk H.-P."/>
        </authorList>
    </citation>
    <scope>NUCLEOTIDE SEQUENCE [LARGE SCALE GENOMIC DNA]</scope>
    <source>
        <strain evidence="8 9">DSM 24683</strain>
    </source>
</reference>
<feature type="transmembrane region" description="Helical" evidence="6">
    <location>
        <begin position="38"/>
        <end position="57"/>
    </location>
</feature>
<proteinExistence type="predicted"/>
<dbReference type="InterPro" id="IPR020846">
    <property type="entry name" value="MFS_dom"/>
</dbReference>